<dbReference type="EMBL" id="JAVLET010000001">
    <property type="protein sequence ID" value="KAL0475657.1"/>
    <property type="molecule type" value="Genomic_DNA"/>
</dbReference>
<feature type="transmembrane region" description="Helical" evidence="1">
    <location>
        <begin position="118"/>
        <end position="137"/>
    </location>
</feature>
<feature type="non-terminal residue" evidence="2">
    <location>
        <position position="1"/>
    </location>
</feature>
<protein>
    <submittedName>
        <fullName evidence="2">Uncharacterized protein</fullName>
    </submittedName>
</protein>
<keyword evidence="1" id="KW-0472">Membrane</keyword>
<feature type="transmembrane region" description="Helical" evidence="1">
    <location>
        <begin position="86"/>
        <end position="106"/>
    </location>
</feature>
<gene>
    <name evidence="2" type="ORF">QR685DRAFT_430928</name>
</gene>
<evidence type="ECO:0000313" key="2">
    <source>
        <dbReference type="EMBL" id="KAL0475657.1"/>
    </source>
</evidence>
<evidence type="ECO:0000313" key="3">
    <source>
        <dbReference type="Proteomes" id="UP001451303"/>
    </source>
</evidence>
<reference evidence="2 3" key="1">
    <citation type="submission" date="2023-09" db="EMBL/GenBank/DDBJ databases">
        <title>Multi-omics analysis of a traditional fermented food reveals byproduct-associated fungal strains for waste-to-food upcycling.</title>
        <authorList>
            <consortium name="Lawrence Berkeley National Laboratory"/>
            <person name="Rekdal V.M."/>
            <person name="Villalobos-Escobedo J.M."/>
            <person name="Rodriguez-Valeron N."/>
            <person name="Garcia M.O."/>
            <person name="Vasquez D.P."/>
            <person name="Damayanti I."/>
            <person name="Sorensen P.M."/>
            <person name="Baidoo E.E."/>
            <person name="De Carvalho A.C."/>
            <person name="Riley R."/>
            <person name="Lipzen A."/>
            <person name="He G."/>
            <person name="Yan M."/>
            <person name="Haridas S."/>
            <person name="Daum C."/>
            <person name="Yoshinaga Y."/>
            <person name="Ng V."/>
            <person name="Grigoriev I.V."/>
            <person name="Munk R."/>
            <person name="Nuraida L."/>
            <person name="Wijaya C.H."/>
            <person name="Morales P.-C."/>
            <person name="Keasling J.D."/>
        </authorList>
    </citation>
    <scope>NUCLEOTIDE SEQUENCE [LARGE SCALE GENOMIC DNA]</scope>
    <source>
        <strain evidence="2 3">FGSC 2613</strain>
    </source>
</reference>
<name>A0ABR3DSL5_NEUIN</name>
<keyword evidence="1" id="KW-0812">Transmembrane</keyword>
<sequence>FGGGHRRRRRPPWEKQWRFVGNNGVRSAASVVGIIGFDTEEPWSWTWRRTGRFGIWRSGVSSSRWWWEIESKGVDAVSILVTRLPLLFSACLPACLFLALRVPAWVRFCLVKSKVYSWTNLGIKFGFSGGGFWRLLLFSFL</sequence>
<proteinExistence type="predicted"/>
<dbReference type="Proteomes" id="UP001451303">
    <property type="component" value="Unassembled WGS sequence"/>
</dbReference>
<evidence type="ECO:0000256" key="1">
    <source>
        <dbReference type="SAM" id="Phobius"/>
    </source>
</evidence>
<keyword evidence="3" id="KW-1185">Reference proteome</keyword>
<keyword evidence="1" id="KW-1133">Transmembrane helix</keyword>
<comment type="caution">
    <text evidence="2">The sequence shown here is derived from an EMBL/GenBank/DDBJ whole genome shotgun (WGS) entry which is preliminary data.</text>
</comment>
<organism evidence="2 3">
    <name type="scientific">Neurospora intermedia</name>
    <dbReference type="NCBI Taxonomy" id="5142"/>
    <lineage>
        <taxon>Eukaryota</taxon>
        <taxon>Fungi</taxon>
        <taxon>Dikarya</taxon>
        <taxon>Ascomycota</taxon>
        <taxon>Pezizomycotina</taxon>
        <taxon>Sordariomycetes</taxon>
        <taxon>Sordariomycetidae</taxon>
        <taxon>Sordariales</taxon>
        <taxon>Sordariaceae</taxon>
        <taxon>Neurospora</taxon>
    </lineage>
</organism>
<accession>A0ABR3DSL5</accession>